<dbReference type="Gene3D" id="3.90.1140.10">
    <property type="entry name" value="Cyclic phosphodiesterase"/>
    <property type="match status" value="1"/>
</dbReference>
<dbReference type="EMBL" id="CP133622">
    <property type="protein sequence ID" value="WMV55407.1"/>
    <property type="molecule type" value="Genomic_DNA"/>
</dbReference>
<keyword evidence="2" id="KW-1185">Reference proteome</keyword>
<accession>A0AAF0UZL3</accession>
<protein>
    <recommendedName>
        <fullName evidence="3">Cyclic phosphodiesterase</fullName>
    </recommendedName>
</protein>
<name>A0AAF0UZL3_SOLVR</name>
<dbReference type="PANTHER" id="PTHR28141:SF1">
    <property type="entry name" value="2',3'-CYCLIC-NUCLEOTIDE 3'-PHOSPHODIESTERASE"/>
    <property type="match status" value="1"/>
</dbReference>
<proteinExistence type="predicted"/>
<dbReference type="Proteomes" id="UP001234989">
    <property type="component" value="Chromosome 11"/>
</dbReference>
<dbReference type="GO" id="GO:0009187">
    <property type="term" value="P:cyclic nucleotide metabolic process"/>
    <property type="evidence" value="ECO:0007669"/>
    <property type="project" value="TreeGrafter"/>
</dbReference>
<dbReference type="InterPro" id="IPR012386">
    <property type="entry name" value="Cyclic-nucl_3Pdiesterase"/>
</dbReference>
<dbReference type="PANTHER" id="PTHR28141">
    <property type="entry name" value="2',3'-CYCLIC-NUCLEOTIDE 3'-PHOSPHODIESTERASE"/>
    <property type="match status" value="1"/>
</dbReference>
<organism evidence="1 2">
    <name type="scientific">Solanum verrucosum</name>
    <dbReference type="NCBI Taxonomy" id="315347"/>
    <lineage>
        <taxon>Eukaryota</taxon>
        <taxon>Viridiplantae</taxon>
        <taxon>Streptophyta</taxon>
        <taxon>Embryophyta</taxon>
        <taxon>Tracheophyta</taxon>
        <taxon>Spermatophyta</taxon>
        <taxon>Magnoliopsida</taxon>
        <taxon>eudicotyledons</taxon>
        <taxon>Gunneridae</taxon>
        <taxon>Pentapetalae</taxon>
        <taxon>asterids</taxon>
        <taxon>lamiids</taxon>
        <taxon>Solanales</taxon>
        <taxon>Solanaceae</taxon>
        <taxon>Solanoideae</taxon>
        <taxon>Solaneae</taxon>
        <taxon>Solanum</taxon>
    </lineage>
</organism>
<dbReference type="InterPro" id="IPR009097">
    <property type="entry name" value="Cyclic_Pdiesterase"/>
</dbReference>
<evidence type="ECO:0000313" key="1">
    <source>
        <dbReference type="EMBL" id="WMV55407.1"/>
    </source>
</evidence>
<gene>
    <name evidence="1" type="ORF">MTR67_048792</name>
</gene>
<reference evidence="1" key="1">
    <citation type="submission" date="2023-08" db="EMBL/GenBank/DDBJ databases">
        <title>A de novo genome assembly of Solanum verrucosum Schlechtendal, a Mexican diploid species geographically isolated from the other diploid A-genome species in potato relatives.</title>
        <authorList>
            <person name="Hosaka K."/>
        </authorList>
    </citation>
    <scope>NUCLEOTIDE SEQUENCE</scope>
    <source>
        <tissue evidence="1">Young leaves</tissue>
    </source>
</reference>
<dbReference type="GO" id="GO:0004113">
    <property type="term" value="F:2',3'-cyclic-nucleotide 3'-phosphodiesterase activity"/>
    <property type="evidence" value="ECO:0007669"/>
    <property type="project" value="TreeGrafter"/>
</dbReference>
<dbReference type="AlphaFoldDB" id="A0AAF0UZL3"/>
<evidence type="ECO:0000313" key="2">
    <source>
        <dbReference type="Proteomes" id="UP001234989"/>
    </source>
</evidence>
<evidence type="ECO:0008006" key="3">
    <source>
        <dbReference type="Google" id="ProtNLM"/>
    </source>
</evidence>
<dbReference type="SUPFAM" id="SSF55144">
    <property type="entry name" value="LigT-like"/>
    <property type="match status" value="1"/>
</dbReference>
<sequence>MSGLRSEFGGPQFEPHVTVVGVVRLTEEETRDKFRRGCEGVKKVYSVNVEKVDIGTFFISVFIFCFTQLMRLKKINLFIV</sequence>